<dbReference type="EMBL" id="BJON01000008">
    <property type="protein sequence ID" value="GED68343.1"/>
    <property type="molecule type" value="Genomic_DNA"/>
</dbReference>
<dbReference type="InterPro" id="IPR042188">
    <property type="entry name" value="MmgE/PrpD_sf_2"/>
</dbReference>
<feature type="domain" description="MmgE/PrpD C-terminal" evidence="3">
    <location>
        <begin position="267"/>
        <end position="425"/>
    </location>
</feature>
<dbReference type="Pfam" id="PF03972">
    <property type="entry name" value="MmgE_PrpD_N"/>
    <property type="match status" value="1"/>
</dbReference>
<dbReference type="Gene3D" id="3.30.1330.120">
    <property type="entry name" value="2-methylcitrate dehydratase PrpD"/>
    <property type="match status" value="1"/>
</dbReference>
<comment type="caution">
    <text evidence="4">The sequence shown here is derived from an EMBL/GenBank/DDBJ whole genome shotgun (WGS) entry which is preliminary data.</text>
</comment>
<gene>
    <name evidence="4" type="ORF">BRE01_20450</name>
</gene>
<evidence type="ECO:0000313" key="4">
    <source>
        <dbReference type="EMBL" id="GED68343.1"/>
    </source>
</evidence>
<comment type="similarity">
    <text evidence="1">Belongs to the PrpD family.</text>
</comment>
<dbReference type="PANTHER" id="PTHR16943:SF8">
    <property type="entry name" value="2-METHYLCITRATE DEHYDRATASE"/>
    <property type="match status" value="1"/>
</dbReference>
<evidence type="ECO:0000256" key="1">
    <source>
        <dbReference type="ARBA" id="ARBA00006174"/>
    </source>
</evidence>
<protein>
    <submittedName>
        <fullName evidence="4">2-methylcitrate dehydratase</fullName>
    </submittedName>
</protein>
<dbReference type="Pfam" id="PF19305">
    <property type="entry name" value="MmgE_PrpD_C"/>
    <property type="match status" value="1"/>
</dbReference>
<dbReference type="InterPro" id="IPR045336">
    <property type="entry name" value="MmgE_PrpD_N"/>
</dbReference>
<dbReference type="RefSeq" id="WP_049737288.1">
    <property type="nucleotide sequence ID" value="NZ_BJON01000008.1"/>
</dbReference>
<dbReference type="InterPro" id="IPR036148">
    <property type="entry name" value="MmgE/PrpD_sf"/>
</dbReference>
<keyword evidence="5" id="KW-1185">Reference proteome</keyword>
<name>A0ABQ0TND6_9BACL</name>
<dbReference type="SUPFAM" id="SSF103378">
    <property type="entry name" value="2-methylcitrate dehydratase PrpD"/>
    <property type="match status" value="1"/>
</dbReference>
<dbReference type="Gene3D" id="1.10.4100.10">
    <property type="entry name" value="2-methylcitrate dehydratase PrpD"/>
    <property type="match status" value="1"/>
</dbReference>
<proteinExistence type="inferred from homology"/>
<sequence>MSITGFTDMLDELLDKQLADIPADTAQRATWMIADTLFAAVFGFQTPELKAYLLEAGVATQDEVNTIPLLGTGLYATREQAAMLYGTAIVSNELDEGNQFAKGHPAAHMLAPALITALAQKSSGAEMIRAFVIGYEVASRLAYASNMNDDMHPHGTWGIVGGAVAAGLLQKKGKKEITEAALLAASLPIATSWEAAVTGMTVRNLYTGVGSFLALQAWTFQSAGFVSSTHVVDHLWGSIMSKGINYELFHQELWAPPLLSKNYFKLYPSCRFSHSAIDALLPLLKENKLDAAQIESLHVETYGLAARLDNPDPDNALAAKFSIPFLLSALVHGHSLYDCFSGELFHDASVRELAKRIKVTEDGAMTALLPGKRAARVTIATREGAEISSYVDAASGGFDQPFPARELREKFTSMLAQWDERASSQMVEEALLLPKADEVSEWLERINRQTAKG</sequence>
<dbReference type="Proteomes" id="UP000319578">
    <property type="component" value="Unassembled WGS sequence"/>
</dbReference>
<organism evidence="4 5">
    <name type="scientific">Brevibacillus reuszeri</name>
    <dbReference type="NCBI Taxonomy" id="54915"/>
    <lineage>
        <taxon>Bacteria</taxon>
        <taxon>Bacillati</taxon>
        <taxon>Bacillota</taxon>
        <taxon>Bacilli</taxon>
        <taxon>Bacillales</taxon>
        <taxon>Paenibacillaceae</taxon>
        <taxon>Brevibacillus</taxon>
    </lineage>
</organism>
<dbReference type="InterPro" id="IPR045337">
    <property type="entry name" value="MmgE_PrpD_C"/>
</dbReference>
<feature type="domain" description="MmgE/PrpD N-terminal" evidence="2">
    <location>
        <begin position="16"/>
        <end position="238"/>
    </location>
</feature>
<evidence type="ECO:0000259" key="2">
    <source>
        <dbReference type="Pfam" id="PF03972"/>
    </source>
</evidence>
<accession>A0ABQ0TND6</accession>
<dbReference type="InterPro" id="IPR005656">
    <property type="entry name" value="MmgE_PrpD"/>
</dbReference>
<reference evidence="4 5" key="1">
    <citation type="submission" date="2019-06" db="EMBL/GenBank/DDBJ databases">
        <title>Whole genome shotgun sequence of Brevibacillus reuszeri NBRC 15719.</title>
        <authorList>
            <person name="Hosoyama A."/>
            <person name="Uohara A."/>
            <person name="Ohji S."/>
            <person name="Ichikawa N."/>
        </authorList>
    </citation>
    <scope>NUCLEOTIDE SEQUENCE [LARGE SCALE GENOMIC DNA]</scope>
    <source>
        <strain evidence="4 5">NBRC 15719</strain>
    </source>
</reference>
<dbReference type="InterPro" id="IPR042183">
    <property type="entry name" value="MmgE/PrpD_sf_1"/>
</dbReference>
<evidence type="ECO:0000313" key="5">
    <source>
        <dbReference type="Proteomes" id="UP000319578"/>
    </source>
</evidence>
<dbReference type="PANTHER" id="PTHR16943">
    <property type="entry name" value="2-METHYLCITRATE DEHYDRATASE-RELATED"/>
    <property type="match status" value="1"/>
</dbReference>
<evidence type="ECO:0000259" key="3">
    <source>
        <dbReference type="Pfam" id="PF19305"/>
    </source>
</evidence>